<dbReference type="Proteomes" id="UP001501303">
    <property type="component" value="Unassembled WGS sequence"/>
</dbReference>
<sequence length="226" mass="23410">MREILGKRRRSLLARLRGGGGPRPEAPPAAPARAVAWGWPVLPGAGTRRDGSCGCPRGADCPVPGAHPEDPGLLAATTDPRMVGWWWTSRPHAPLLLATGGRAPCALSLPAAVGPAAVAELARRHVTPGPVVAGPTRWALLVTPYELPELGELLHAQDGVPSSLRFHGAGGYLPLPPSVTAAGGVRWEREPVMEDGRVLLPGAAELLDVLVAAGTLAPDPGSRLAY</sequence>
<gene>
    <name evidence="2" type="ORF">GCM10009716_40240</name>
</gene>
<dbReference type="SMART" id="SM00943">
    <property type="entry name" value="Prim-Pol"/>
    <property type="match status" value="1"/>
</dbReference>
<feature type="domain" description="DNA primase/polymerase bifunctional N-terminal" evidence="1">
    <location>
        <begin position="31"/>
        <end position="207"/>
    </location>
</feature>
<proteinExistence type="predicted"/>
<organism evidence="2 3">
    <name type="scientific">Streptomyces sodiiphilus</name>
    <dbReference type="NCBI Taxonomy" id="226217"/>
    <lineage>
        <taxon>Bacteria</taxon>
        <taxon>Bacillati</taxon>
        <taxon>Actinomycetota</taxon>
        <taxon>Actinomycetes</taxon>
        <taxon>Kitasatosporales</taxon>
        <taxon>Streptomycetaceae</taxon>
        <taxon>Streptomyces</taxon>
    </lineage>
</organism>
<name>A0ABN2PRD5_9ACTN</name>
<reference evidence="2 3" key="1">
    <citation type="journal article" date="2019" name="Int. J. Syst. Evol. Microbiol.">
        <title>The Global Catalogue of Microorganisms (GCM) 10K type strain sequencing project: providing services to taxonomists for standard genome sequencing and annotation.</title>
        <authorList>
            <consortium name="The Broad Institute Genomics Platform"/>
            <consortium name="The Broad Institute Genome Sequencing Center for Infectious Disease"/>
            <person name="Wu L."/>
            <person name="Ma J."/>
        </authorList>
    </citation>
    <scope>NUCLEOTIDE SEQUENCE [LARGE SCALE GENOMIC DNA]</scope>
    <source>
        <strain evidence="2 3">JCM 13581</strain>
    </source>
</reference>
<dbReference type="Pfam" id="PF09250">
    <property type="entry name" value="Prim-Pol"/>
    <property type="match status" value="1"/>
</dbReference>
<keyword evidence="3" id="KW-1185">Reference proteome</keyword>
<evidence type="ECO:0000313" key="3">
    <source>
        <dbReference type="Proteomes" id="UP001501303"/>
    </source>
</evidence>
<dbReference type="RefSeq" id="WP_344264537.1">
    <property type="nucleotide sequence ID" value="NZ_BAAAMJ010000052.1"/>
</dbReference>
<accession>A0ABN2PRD5</accession>
<dbReference type="InterPro" id="IPR015330">
    <property type="entry name" value="DNA_primase/pol_bifunc_N"/>
</dbReference>
<protein>
    <submittedName>
        <fullName evidence="2">Bifunctional DNA primase/polymerase</fullName>
    </submittedName>
</protein>
<evidence type="ECO:0000259" key="1">
    <source>
        <dbReference type="SMART" id="SM00943"/>
    </source>
</evidence>
<comment type="caution">
    <text evidence="2">The sequence shown here is derived from an EMBL/GenBank/DDBJ whole genome shotgun (WGS) entry which is preliminary data.</text>
</comment>
<evidence type="ECO:0000313" key="2">
    <source>
        <dbReference type="EMBL" id="GAA1928373.1"/>
    </source>
</evidence>
<dbReference type="EMBL" id="BAAAMJ010000052">
    <property type="protein sequence ID" value="GAA1928373.1"/>
    <property type="molecule type" value="Genomic_DNA"/>
</dbReference>